<comment type="caution">
    <text evidence="4">The sequence shown here is derived from an EMBL/GenBank/DDBJ whole genome shotgun (WGS) entry which is preliminary data.</text>
</comment>
<sequence>MSKTDLEVSLPSDREISMARSFDAPREMIFKAYTMPELLKRWLVPFDSELAVCEVDLRVGGKLRLVWRMEGQPDLGLTSIFKEIVPPERLVATEIFDGGAESLSTLIFEERGGRTVMTNTILYDSKETRDFVLKTGMSTGVSDAYDKLEALLATMPAA</sequence>
<evidence type="ECO:0000313" key="5">
    <source>
        <dbReference type="Proteomes" id="UP000277279"/>
    </source>
</evidence>
<dbReference type="RefSeq" id="WP_125846212.1">
    <property type="nucleotide sequence ID" value="NZ_JACHXH010000011.1"/>
</dbReference>
<dbReference type="SUPFAM" id="SSF55961">
    <property type="entry name" value="Bet v1-like"/>
    <property type="match status" value="1"/>
</dbReference>
<dbReference type="OrthoDB" id="9805228at2"/>
<dbReference type="InterPro" id="IPR013538">
    <property type="entry name" value="ASHA1/2-like_C"/>
</dbReference>
<dbReference type="Proteomes" id="UP000277279">
    <property type="component" value="Unassembled WGS sequence"/>
</dbReference>
<comment type="similarity">
    <text evidence="1">Belongs to the AHA1 family.</text>
</comment>
<keyword evidence="6" id="KW-1185">Reference proteome</keyword>
<dbReference type="InterPro" id="IPR023393">
    <property type="entry name" value="START-like_dom_sf"/>
</dbReference>
<reference evidence="3 6" key="2">
    <citation type="submission" date="2020-08" db="EMBL/GenBank/DDBJ databases">
        <title>Genomic Encyclopedia of Type Strains, Phase III (KMG-III): the genomes of soil and plant-associated and newly described type strains.</title>
        <authorList>
            <person name="Whitman W."/>
        </authorList>
    </citation>
    <scope>NUCLEOTIDE SEQUENCE [LARGE SCALE GENOMIC DNA]</scope>
    <source>
        <strain evidence="3 6">CECT 4113</strain>
    </source>
</reference>
<feature type="domain" description="Activator of Hsp90 ATPase homologue 1/2-like C-terminal" evidence="2">
    <location>
        <begin position="23"/>
        <end position="152"/>
    </location>
</feature>
<dbReference type="CDD" id="cd07826">
    <property type="entry name" value="SRPBCC_CalC_Aha1-like_9"/>
    <property type="match status" value="1"/>
</dbReference>
<proteinExistence type="inferred from homology"/>
<accession>A0A3R9AJ60</accession>
<dbReference type="Pfam" id="PF08327">
    <property type="entry name" value="AHSA1"/>
    <property type="match status" value="1"/>
</dbReference>
<dbReference type="EMBL" id="RJJT01000011">
    <property type="protein sequence ID" value="RSB76124.1"/>
    <property type="molecule type" value="Genomic_DNA"/>
</dbReference>
<evidence type="ECO:0000313" key="3">
    <source>
        <dbReference type="EMBL" id="MBB3135642.1"/>
    </source>
</evidence>
<dbReference type="AlphaFoldDB" id="A0A3R9AJ60"/>
<evidence type="ECO:0000313" key="4">
    <source>
        <dbReference type="EMBL" id="RSB76124.1"/>
    </source>
</evidence>
<dbReference type="EMBL" id="JACHXH010000011">
    <property type="protein sequence ID" value="MBB3135642.1"/>
    <property type="molecule type" value="Genomic_DNA"/>
</dbReference>
<evidence type="ECO:0000259" key="2">
    <source>
        <dbReference type="Pfam" id="PF08327"/>
    </source>
</evidence>
<gene>
    <name evidence="4" type="ORF">EFD55_16990</name>
    <name evidence="3" type="ORF">FHS26_003388</name>
</gene>
<dbReference type="Gene3D" id="3.30.530.20">
    <property type="match status" value="1"/>
</dbReference>
<name>A0A3R9AJ60_9HYPH</name>
<organism evidence="4 5">
    <name type="scientific">Rhizobium pisi</name>
    <dbReference type="NCBI Taxonomy" id="574561"/>
    <lineage>
        <taxon>Bacteria</taxon>
        <taxon>Pseudomonadati</taxon>
        <taxon>Pseudomonadota</taxon>
        <taxon>Alphaproteobacteria</taxon>
        <taxon>Hyphomicrobiales</taxon>
        <taxon>Rhizobiaceae</taxon>
        <taxon>Rhizobium/Agrobacterium group</taxon>
        <taxon>Rhizobium</taxon>
    </lineage>
</organism>
<evidence type="ECO:0000313" key="6">
    <source>
        <dbReference type="Proteomes" id="UP000518315"/>
    </source>
</evidence>
<reference evidence="4 5" key="1">
    <citation type="submission" date="2018-11" db="EMBL/GenBank/DDBJ databases">
        <authorList>
            <person name="Huo Y."/>
        </authorList>
    </citation>
    <scope>NUCLEOTIDE SEQUENCE [LARGE SCALE GENOMIC DNA]</scope>
    <source>
        <strain evidence="4 5">DSM 30132</strain>
    </source>
</reference>
<evidence type="ECO:0000256" key="1">
    <source>
        <dbReference type="ARBA" id="ARBA00006817"/>
    </source>
</evidence>
<protein>
    <submittedName>
        <fullName evidence="4">ATPase</fullName>
    </submittedName>
    <submittedName>
        <fullName evidence="3">Uncharacterized protein YndB with AHSA1/START domain</fullName>
    </submittedName>
</protein>
<dbReference type="Proteomes" id="UP000518315">
    <property type="component" value="Unassembled WGS sequence"/>
</dbReference>